<dbReference type="InterPro" id="IPR050109">
    <property type="entry name" value="HTH-type_TetR-like_transc_reg"/>
</dbReference>
<dbReference type="RefSeq" id="WP_345349415.1">
    <property type="nucleotide sequence ID" value="NZ_BAABFB010000063.1"/>
</dbReference>
<dbReference type="SUPFAM" id="SSF46689">
    <property type="entry name" value="Homeodomain-like"/>
    <property type="match status" value="1"/>
</dbReference>
<evidence type="ECO:0000256" key="1">
    <source>
        <dbReference type="ARBA" id="ARBA00023015"/>
    </source>
</evidence>
<comment type="caution">
    <text evidence="6">The sequence shown here is derived from an EMBL/GenBank/DDBJ whole genome shotgun (WGS) entry which is preliminary data.</text>
</comment>
<dbReference type="InterPro" id="IPR009057">
    <property type="entry name" value="Homeodomain-like_sf"/>
</dbReference>
<dbReference type="PANTHER" id="PTHR30055">
    <property type="entry name" value="HTH-TYPE TRANSCRIPTIONAL REGULATOR RUTR"/>
    <property type="match status" value="1"/>
</dbReference>
<keyword evidence="7" id="KW-1185">Reference proteome</keyword>
<name>A0ABP8PG90_9NOCA</name>
<dbReference type="Pfam" id="PF00440">
    <property type="entry name" value="TetR_N"/>
    <property type="match status" value="1"/>
</dbReference>
<dbReference type="PROSITE" id="PS50977">
    <property type="entry name" value="HTH_TETR_2"/>
    <property type="match status" value="1"/>
</dbReference>
<dbReference type="Gene3D" id="1.10.357.10">
    <property type="entry name" value="Tetracycline Repressor, domain 2"/>
    <property type="match status" value="1"/>
</dbReference>
<proteinExistence type="predicted"/>
<keyword evidence="2 4" id="KW-0238">DNA-binding</keyword>
<dbReference type="PRINTS" id="PR00455">
    <property type="entry name" value="HTHTETR"/>
</dbReference>
<dbReference type="Proteomes" id="UP001501183">
    <property type="component" value="Unassembled WGS sequence"/>
</dbReference>
<gene>
    <name evidence="6" type="ORF">GCM10023094_40920</name>
</gene>
<feature type="domain" description="HTH tetR-type" evidence="5">
    <location>
        <begin position="19"/>
        <end position="79"/>
    </location>
</feature>
<keyword evidence="1" id="KW-0805">Transcription regulation</keyword>
<keyword evidence="3" id="KW-0804">Transcription</keyword>
<dbReference type="InterPro" id="IPR001647">
    <property type="entry name" value="HTH_TetR"/>
</dbReference>
<evidence type="ECO:0000256" key="2">
    <source>
        <dbReference type="ARBA" id="ARBA00023125"/>
    </source>
</evidence>
<feature type="DNA-binding region" description="H-T-H motif" evidence="4">
    <location>
        <begin position="42"/>
        <end position="61"/>
    </location>
</feature>
<evidence type="ECO:0000256" key="3">
    <source>
        <dbReference type="ARBA" id="ARBA00023163"/>
    </source>
</evidence>
<evidence type="ECO:0000313" key="7">
    <source>
        <dbReference type="Proteomes" id="UP001501183"/>
    </source>
</evidence>
<dbReference type="PANTHER" id="PTHR30055:SF234">
    <property type="entry name" value="HTH-TYPE TRANSCRIPTIONAL REGULATOR BETI"/>
    <property type="match status" value="1"/>
</dbReference>
<organism evidence="6 7">
    <name type="scientific">Rhodococcus olei</name>
    <dbReference type="NCBI Taxonomy" id="2161675"/>
    <lineage>
        <taxon>Bacteria</taxon>
        <taxon>Bacillati</taxon>
        <taxon>Actinomycetota</taxon>
        <taxon>Actinomycetes</taxon>
        <taxon>Mycobacteriales</taxon>
        <taxon>Nocardiaceae</taxon>
        <taxon>Rhodococcus</taxon>
    </lineage>
</organism>
<evidence type="ECO:0000313" key="6">
    <source>
        <dbReference type="EMBL" id="GAA4485697.1"/>
    </source>
</evidence>
<dbReference type="EMBL" id="BAABFB010000063">
    <property type="protein sequence ID" value="GAA4485697.1"/>
    <property type="molecule type" value="Genomic_DNA"/>
</dbReference>
<evidence type="ECO:0000256" key="4">
    <source>
        <dbReference type="PROSITE-ProRule" id="PRU00335"/>
    </source>
</evidence>
<accession>A0ABP8PG90</accession>
<protein>
    <submittedName>
        <fullName evidence="6">TetR/AcrR family transcriptional regulator</fullName>
    </submittedName>
</protein>
<reference evidence="7" key="1">
    <citation type="journal article" date="2019" name="Int. J. Syst. Evol. Microbiol.">
        <title>The Global Catalogue of Microorganisms (GCM) 10K type strain sequencing project: providing services to taxonomists for standard genome sequencing and annotation.</title>
        <authorList>
            <consortium name="The Broad Institute Genomics Platform"/>
            <consortium name="The Broad Institute Genome Sequencing Center for Infectious Disease"/>
            <person name="Wu L."/>
            <person name="Ma J."/>
        </authorList>
    </citation>
    <scope>NUCLEOTIDE SEQUENCE [LARGE SCALE GENOMIC DNA]</scope>
    <source>
        <strain evidence="7">JCM 32206</strain>
    </source>
</reference>
<evidence type="ECO:0000259" key="5">
    <source>
        <dbReference type="PROSITE" id="PS50977"/>
    </source>
</evidence>
<sequence length="209" mass="22745">MVGDPDPDAALGRRDRRTRATRRALLDSAREVFTEIGYDGAHKSEILRRAQVSNGSLYHHFGGKAELFLALHDLMVTHRANRSEEAVRRKHADGVGDPSELYLAACRAYLDACWDDRDLTILFASGEGPAGLAAARDAAVERWIDWNAHLLARSTGDPLTHAVTAVMAEAGRLVARFPDQAGANEVRDEFLDIVARMTAGAVVAAVSDE</sequence>